<feature type="chain" id="PRO_5045700784" description="DUF2259 domain-containing protein" evidence="1">
    <location>
        <begin position="27"/>
        <end position="218"/>
    </location>
</feature>
<evidence type="ECO:0000313" key="3">
    <source>
        <dbReference type="Proteomes" id="UP001060261"/>
    </source>
</evidence>
<accession>A0ABY5YG86</accession>
<proteinExistence type="predicted"/>
<feature type="signal peptide" evidence="1">
    <location>
        <begin position="1"/>
        <end position="26"/>
    </location>
</feature>
<evidence type="ECO:0000256" key="1">
    <source>
        <dbReference type="SAM" id="SignalP"/>
    </source>
</evidence>
<dbReference type="EMBL" id="CP104213">
    <property type="protein sequence ID" value="UWX63412.1"/>
    <property type="molecule type" value="Genomic_DNA"/>
</dbReference>
<dbReference type="RefSeq" id="WP_260559700.1">
    <property type="nucleotide sequence ID" value="NZ_BAABEC010000166.1"/>
</dbReference>
<name>A0ABY5YG86_9DEIO</name>
<organism evidence="2 3">
    <name type="scientific">Deinococcus rubellus</name>
    <dbReference type="NCBI Taxonomy" id="1889240"/>
    <lineage>
        <taxon>Bacteria</taxon>
        <taxon>Thermotogati</taxon>
        <taxon>Deinococcota</taxon>
        <taxon>Deinococci</taxon>
        <taxon>Deinococcales</taxon>
        <taxon>Deinococcaceae</taxon>
        <taxon>Deinococcus</taxon>
    </lineage>
</organism>
<keyword evidence="3" id="KW-1185">Reference proteome</keyword>
<keyword evidence="1" id="KW-0732">Signal</keyword>
<reference evidence="2" key="1">
    <citation type="submission" date="2022-09" db="EMBL/GenBank/DDBJ databases">
        <title>genome sequence of Deinococcus rubellus.</title>
        <authorList>
            <person name="Srinivasan S."/>
        </authorList>
    </citation>
    <scope>NUCLEOTIDE SEQUENCE</scope>
    <source>
        <strain evidence="2">Ant6</strain>
    </source>
</reference>
<evidence type="ECO:0000313" key="2">
    <source>
        <dbReference type="EMBL" id="UWX63412.1"/>
    </source>
</evidence>
<dbReference type="Proteomes" id="UP001060261">
    <property type="component" value="Chromosome"/>
</dbReference>
<gene>
    <name evidence="2" type="ORF">N0D28_11735</name>
</gene>
<evidence type="ECO:0008006" key="4">
    <source>
        <dbReference type="Google" id="ProtNLM"/>
    </source>
</evidence>
<sequence>MTKLHAFNVPRQVILLSLLTLWPALAYTAAPTAAQIQNAYDAGQKLAQNTDSGYPGGEYLVYAVPDALKLEAQNGSVDAVLAGTPLERTRYESFLSALGEDPITPQQARERTQVPDHTIEFLVYAHGSTPEDQSFQAKFSAARLTLGGQTFNSTSTDKSDTSSSLYPRTAGEIGVRYTGIVMYHFKVPVRLDGASGTLRFTDATGKTFRLAVNLSRYR</sequence>
<protein>
    <recommendedName>
        <fullName evidence="4">DUF2259 domain-containing protein</fullName>
    </recommendedName>
</protein>